<dbReference type="InterPro" id="IPR015797">
    <property type="entry name" value="NUDIX_hydrolase-like_dom_sf"/>
</dbReference>
<accession>A0A7Z8YAD1</accession>
<dbReference type="InterPro" id="IPR050241">
    <property type="entry name" value="NAD-cap_RNA_hydrolase_NudC"/>
</dbReference>
<protein>
    <recommendedName>
        <fullName evidence="4">NAD(+) diphosphatase</fullName>
        <ecNumber evidence="4">3.6.1.22</ecNumber>
    </recommendedName>
</protein>
<keyword evidence="6 11" id="KW-0378">Hydrolase</keyword>
<dbReference type="PROSITE" id="PS00893">
    <property type="entry name" value="NUDIX_BOX"/>
    <property type="match status" value="1"/>
</dbReference>
<dbReference type="CDD" id="cd03429">
    <property type="entry name" value="NUDIX_NADH_pyrophosphatase_Nudt13"/>
    <property type="match status" value="1"/>
</dbReference>
<evidence type="ECO:0000256" key="7">
    <source>
        <dbReference type="ARBA" id="ARBA00022842"/>
    </source>
</evidence>
<evidence type="ECO:0000256" key="8">
    <source>
        <dbReference type="ARBA" id="ARBA00023027"/>
    </source>
</evidence>
<evidence type="ECO:0000256" key="4">
    <source>
        <dbReference type="ARBA" id="ARBA00012381"/>
    </source>
</evidence>
<dbReference type="Proteomes" id="UP000269974">
    <property type="component" value="Unassembled WGS sequence"/>
</dbReference>
<dbReference type="GO" id="GO:0005829">
    <property type="term" value="C:cytosol"/>
    <property type="evidence" value="ECO:0007669"/>
    <property type="project" value="TreeGrafter"/>
</dbReference>
<dbReference type="InterPro" id="IPR020084">
    <property type="entry name" value="NUDIX_hydrolase_CS"/>
</dbReference>
<evidence type="ECO:0000256" key="9">
    <source>
        <dbReference type="ARBA" id="ARBA00023679"/>
    </source>
</evidence>
<dbReference type="SUPFAM" id="SSF55811">
    <property type="entry name" value="Nudix"/>
    <property type="match status" value="1"/>
</dbReference>
<dbReference type="GO" id="GO:0019677">
    <property type="term" value="P:NAD+ catabolic process"/>
    <property type="evidence" value="ECO:0007669"/>
    <property type="project" value="TreeGrafter"/>
</dbReference>
<comment type="caution">
    <text evidence="11">The sequence shown here is derived from an EMBL/GenBank/DDBJ whole genome shotgun (WGS) entry which is preliminary data.</text>
</comment>
<comment type="similarity">
    <text evidence="3">Belongs to the Nudix hydrolase family. NudC subfamily.</text>
</comment>
<comment type="cofactor">
    <cofactor evidence="1">
        <name>Mg(2+)</name>
        <dbReference type="ChEBI" id="CHEBI:18420"/>
    </cofactor>
</comment>
<keyword evidence="5" id="KW-0479">Metal-binding</keyword>
<name>A0A7Z8YAD1_9ACTO</name>
<dbReference type="Gene3D" id="3.90.79.20">
    <property type="match status" value="1"/>
</dbReference>
<dbReference type="PANTHER" id="PTHR42904">
    <property type="entry name" value="NUDIX HYDROLASE, NUDC SUBFAMILY"/>
    <property type="match status" value="1"/>
</dbReference>
<feature type="domain" description="Nudix hydrolase" evidence="10">
    <location>
        <begin position="181"/>
        <end position="307"/>
    </location>
</feature>
<evidence type="ECO:0000313" key="12">
    <source>
        <dbReference type="Proteomes" id="UP000269974"/>
    </source>
</evidence>
<dbReference type="PANTHER" id="PTHR42904:SF6">
    <property type="entry name" value="NAD-CAPPED RNA HYDROLASE NUDT12"/>
    <property type="match status" value="1"/>
</dbReference>
<evidence type="ECO:0000313" key="11">
    <source>
        <dbReference type="EMBL" id="VDG77001.1"/>
    </source>
</evidence>
<evidence type="ECO:0000256" key="2">
    <source>
        <dbReference type="ARBA" id="ARBA00001947"/>
    </source>
</evidence>
<dbReference type="GO" id="GO:0035529">
    <property type="term" value="F:NADH pyrophosphatase activity"/>
    <property type="evidence" value="ECO:0007669"/>
    <property type="project" value="TreeGrafter"/>
</dbReference>
<dbReference type="GO" id="GO:0046872">
    <property type="term" value="F:metal ion binding"/>
    <property type="evidence" value="ECO:0007669"/>
    <property type="project" value="UniProtKB-KW"/>
</dbReference>
<evidence type="ECO:0000259" key="10">
    <source>
        <dbReference type="PROSITE" id="PS51462"/>
    </source>
</evidence>
<dbReference type="InterPro" id="IPR049734">
    <property type="entry name" value="NudC-like_C"/>
</dbReference>
<evidence type="ECO:0000256" key="5">
    <source>
        <dbReference type="ARBA" id="ARBA00022723"/>
    </source>
</evidence>
<dbReference type="InterPro" id="IPR000086">
    <property type="entry name" value="NUDIX_hydrolase_dom"/>
</dbReference>
<comment type="cofactor">
    <cofactor evidence="2">
        <name>Zn(2+)</name>
        <dbReference type="ChEBI" id="CHEBI:29105"/>
    </cofactor>
</comment>
<dbReference type="Gene3D" id="3.90.79.10">
    <property type="entry name" value="Nucleoside Triphosphate Pyrophosphohydrolase"/>
    <property type="match status" value="1"/>
</dbReference>
<comment type="catalytic activity">
    <reaction evidence="9">
        <text>a 5'-end NAD(+)-phospho-ribonucleoside in mRNA + H2O = a 5'-end phospho-adenosine-phospho-ribonucleoside in mRNA + beta-nicotinamide D-ribonucleotide + 2 H(+)</text>
        <dbReference type="Rhea" id="RHEA:60876"/>
        <dbReference type="Rhea" id="RHEA-COMP:15698"/>
        <dbReference type="Rhea" id="RHEA-COMP:15719"/>
        <dbReference type="ChEBI" id="CHEBI:14649"/>
        <dbReference type="ChEBI" id="CHEBI:15377"/>
        <dbReference type="ChEBI" id="CHEBI:15378"/>
        <dbReference type="ChEBI" id="CHEBI:144029"/>
        <dbReference type="ChEBI" id="CHEBI:144051"/>
    </reaction>
    <physiologicalReaction direction="left-to-right" evidence="9">
        <dbReference type="Rhea" id="RHEA:60877"/>
    </physiologicalReaction>
</comment>
<dbReference type="GO" id="GO:0006742">
    <property type="term" value="P:NADP+ catabolic process"/>
    <property type="evidence" value="ECO:0007669"/>
    <property type="project" value="TreeGrafter"/>
</dbReference>
<organism evidence="11 12">
    <name type="scientific">Actinobaculum suis</name>
    <dbReference type="NCBI Taxonomy" id="1657"/>
    <lineage>
        <taxon>Bacteria</taxon>
        <taxon>Bacillati</taxon>
        <taxon>Actinomycetota</taxon>
        <taxon>Actinomycetes</taxon>
        <taxon>Actinomycetales</taxon>
        <taxon>Actinomycetaceae</taxon>
        <taxon>Actinobaculum</taxon>
    </lineage>
</organism>
<keyword evidence="8" id="KW-0520">NAD</keyword>
<evidence type="ECO:0000256" key="1">
    <source>
        <dbReference type="ARBA" id="ARBA00001946"/>
    </source>
</evidence>
<dbReference type="NCBIfam" id="NF001299">
    <property type="entry name" value="PRK00241.1"/>
    <property type="match status" value="1"/>
</dbReference>
<dbReference type="EC" id="3.6.1.22" evidence="4"/>
<dbReference type="EMBL" id="UYIO01000001">
    <property type="protein sequence ID" value="VDG77001.1"/>
    <property type="molecule type" value="Genomic_DNA"/>
</dbReference>
<dbReference type="Pfam" id="PF00293">
    <property type="entry name" value="NUDIX"/>
    <property type="match status" value="1"/>
</dbReference>
<evidence type="ECO:0000256" key="3">
    <source>
        <dbReference type="ARBA" id="ARBA00009595"/>
    </source>
</evidence>
<dbReference type="AlphaFoldDB" id="A0A7Z8YAD1"/>
<sequence length="372" mass="39987">MPELPVPALSRGFIDRDENARLHPTRVAELRESAQARYLLVSGQAVAAAGEAGPVFYSASELRARGYNLEDAYYLGTVAAQESTVPAANTTPAFFALDLTDSFATGVNREHPRRTVDGVEWCALISYGGLWQDSDVALATEAVALCAAWRQQRFCEMCGKPLRILESGWLAVCPDSHPTYPRTDAAVIMAVLDAQDRILLAHNARWEGNRHSVLAGFVEAGEPLESAVRREVAEEVGIEVTGVRYFGSQPWPFPRSLMVAFFARTEQSTADIRVDDREIKSAGFYSREALLDAARAGRISLPGRTSIAALMISQWLVGENTEFPGGSTRMSSGRAGFSRYGAGSAGNDAAAGTGAGGTGSGLTLPYAELFGW</sequence>
<reference evidence="11 12" key="1">
    <citation type="submission" date="2018-11" db="EMBL/GenBank/DDBJ databases">
        <authorList>
            <consortium name="Pathogen Informatics"/>
        </authorList>
    </citation>
    <scope>NUCLEOTIDE SEQUENCE [LARGE SCALE GENOMIC DNA]</scope>
    <source>
        <strain evidence="11 12">NCTC10327</strain>
    </source>
</reference>
<evidence type="ECO:0000256" key="6">
    <source>
        <dbReference type="ARBA" id="ARBA00022801"/>
    </source>
</evidence>
<keyword evidence="7" id="KW-0460">Magnesium</keyword>
<dbReference type="RefSeq" id="WP_185934242.1">
    <property type="nucleotide sequence ID" value="NZ_UYIO01000001.1"/>
</dbReference>
<gene>
    <name evidence="11" type="primary">nudC</name>
    <name evidence="11" type="ORF">NCTC10327_01626</name>
</gene>
<dbReference type="PROSITE" id="PS51462">
    <property type="entry name" value="NUDIX"/>
    <property type="match status" value="1"/>
</dbReference>
<proteinExistence type="inferred from homology"/>